<sequence length="329" mass="35822">MVESKPARTLLARLAPWLRFAITAGVIAFLATKVNWPSLAHRFASAHPWWLGATLLVTLASILMCGTRFFFLLRLQKMHLSYFRTLQLTFVGLFFNLFLIGSTGGDAVRLFYLIRWFPQQKARATLSILLDRVFGVAALFGLALLFLPGTADRLRADPAFAPLASALPWLGPLGAFLLVLGFLLPTFLPNLPIPKKLPGRAILIDLIHGLRDTMHGGWNTVAAVLVAISVHLLSFLGATLLARALDLPISYSLAGLILVLIFSASALPISVSGHGVREGVMIFLFLHLGLGTDPESAIAYSILIYGLGLFWSLLGGLAYLTLRSPRSQP</sequence>
<feature type="transmembrane region" description="Helical" evidence="6">
    <location>
        <begin position="85"/>
        <end position="104"/>
    </location>
</feature>
<name>A0A0R2R7P7_9BACT</name>
<evidence type="ECO:0008006" key="9">
    <source>
        <dbReference type="Google" id="ProtNLM"/>
    </source>
</evidence>
<feature type="transmembrane region" description="Helical" evidence="6">
    <location>
        <begin position="124"/>
        <end position="147"/>
    </location>
</feature>
<dbReference type="Pfam" id="PF03706">
    <property type="entry name" value="LPG_synthase_TM"/>
    <property type="match status" value="1"/>
</dbReference>
<dbReference type="Proteomes" id="UP000051269">
    <property type="component" value="Unassembled WGS sequence"/>
</dbReference>
<reference evidence="7 8" key="1">
    <citation type="submission" date="2015-10" db="EMBL/GenBank/DDBJ databases">
        <title>Metagenome-Assembled Genomes uncover a global brackish microbiome.</title>
        <authorList>
            <person name="Hugerth L.W."/>
            <person name="Larsson J."/>
            <person name="Alneberg J."/>
            <person name="Lindh M.V."/>
            <person name="Legrand C."/>
            <person name="Pinhassi J."/>
            <person name="Andersson A.F."/>
        </authorList>
    </citation>
    <scope>NUCLEOTIDE SEQUENCE [LARGE SCALE GENOMIC DNA]</scope>
    <source>
        <strain evidence="7">BACL18 MAG-120507-bin52</strain>
    </source>
</reference>
<evidence type="ECO:0000313" key="8">
    <source>
        <dbReference type="Proteomes" id="UP000051269"/>
    </source>
</evidence>
<feature type="transmembrane region" description="Helical" evidence="6">
    <location>
        <begin position="159"/>
        <end position="184"/>
    </location>
</feature>
<feature type="transmembrane region" description="Helical" evidence="6">
    <location>
        <begin position="50"/>
        <end position="73"/>
    </location>
</feature>
<feature type="transmembrane region" description="Helical" evidence="6">
    <location>
        <begin position="297"/>
        <end position="322"/>
    </location>
</feature>
<evidence type="ECO:0000256" key="4">
    <source>
        <dbReference type="ARBA" id="ARBA00022989"/>
    </source>
</evidence>
<keyword evidence="2" id="KW-1003">Cell membrane</keyword>
<gene>
    <name evidence="7" type="ORF">ABR82_07575</name>
</gene>
<feature type="transmembrane region" description="Helical" evidence="6">
    <location>
        <begin position="253"/>
        <end position="277"/>
    </location>
</feature>
<dbReference type="PANTHER" id="PTHR40277">
    <property type="entry name" value="BLL5419 PROTEIN"/>
    <property type="match status" value="1"/>
</dbReference>
<evidence type="ECO:0000256" key="2">
    <source>
        <dbReference type="ARBA" id="ARBA00022475"/>
    </source>
</evidence>
<evidence type="ECO:0000313" key="7">
    <source>
        <dbReference type="EMBL" id="KRO58655.1"/>
    </source>
</evidence>
<dbReference type="PANTHER" id="PTHR40277:SF1">
    <property type="entry name" value="BLL5419 PROTEIN"/>
    <property type="match status" value="1"/>
</dbReference>
<accession>A0A0R2R7P7</accession>
<dbReference type="AlphaFoldDB" id="A0A0R2R7P7"/>
<protein>
    <recommendedName>
        <fullName evidence="9">Lysylphosphatidylglycerol synthetase</fullName>
    </recommendedName>
</protein>
<proteinExistence type="predicted"/>
<comment type="caution">
    <text evidence="7">The sequence shown here is derived from an EMBL/GenBank/DDBJ whole genome shotgun (WGS) entry which is preliminary data.</text>
</comment>
<evidence type="ECO:0000256" key="5">
    <source>
        <dbReference type="ARBA" id="ARBA00023136"/>
    </source>
</evidence>
<feature type="transmembrane region" description="Helical" evidence="6">
    <location>
        <begin position="12"/>
        <end position="30"/>
    </location>
</feature>
<evidence type="ECO:0000256" key="3">
    <source>
        <dbReference type="ARBA" id="ARBA00022692"/>
    </source>
</evidence>
<keyword evidence="3 6" id="KW-0812">Transmembrane</keyword>
<dbReference type="EMBL" id="LIBO01000418">
    <property type="protein sequence ID" value="KRO58655.1"/>
    <property type="molecule type" value="Genomic_DNA"/>
</dbReference>
<organism evidence="7 8">
    <name type="scientific">Verrucomicrobia subdivision 6 bacterium BACL9 MAG-120507-bin52</name>
    <dbReference type="NCBI Taxonomy" id="1655590"/>
    <lineage>
        <taxon>Bacteria</taxon>
        <taxon>Pseudomonadati</taxon>
        <taxon>Verrucomicrobiota</taxon>
        <taxon>Verrucomicrobiia</taxon>
        <taxon>Verrucomicrobiales</taxon>
        <taxon>Verrucomicrobia subdivision 6</taxon>
    </lineage>
</organism>
<comment type="subcellular location">
    <subcellularLocation>
        <location evidence="1">Cell membrane</location>
        <topology evidence="1">Multi-pass membrane protein</topology>
    </subcellularLocation>
</comment>
<dbReference type="GO" id="GO:0005886">
    <property type="term" value="C:plasma membrane"/>
    <property type="evidence" value="ECO:0007669"/>
    <property type="project" value="UniProtKB-SubCell"/>
</dbReference>
<evidence type="ECO:0000256" key="1">
    <source>
        <dbReference type="ARBA" id="ARBA00004651"/>
    </source>
</evidence>
<feature type="transmembrane region" description="Helical" evidence="6">
    <location>
        <begin position="220"/>
        <end position="241"/>
    </location>
</feature>
<dbReference type="InterPro" id="IPR022791">
    <property type="entry name" value="L-PG_synthase/AglD"/>
</dbReference>
<evidence type="ECO:0000256" key="6">
    <source>
        <dbReference type="SAM" id="Phobius"/>
    </source>
</evidence>
<keyword evidence="4 6" id="KW-1133">Transmembrane helix</keyword>
<keyword evidence="5 6" id="KW-0472">Membrane</keyword>